<dbReference type="GO" id="GO:0031124">
    <property type="term" value="P:mRNA 3'-end processing"/>
    <property type="evidence" value="ECO:0007669"/>
    <property type="project" value="InterPro"/>
</dbReference>
<feature type="compositionally biased region" description="Acidic residues" evidence="1">
    <location>
        <begin position="1048"/>
        <end position="1059"/>
    </location>
</feature>
<dbReference type="GO" id="GO:0003729">
    <property type="term" value="F:mRNA binding"/>
    <property type="evidence" value="ECO:0007669"/>
    <property type="project" value="InterPro"/>
</dbReference>
<dbReference type="InterPro" id="IPR045154">
    <property type="entry name" value="PCF11-like"/>
</dbReference>
<dbReference type="AlphaFoldDB" id="A0AAD7DEE7"/>
<feature type="compositionally biased region" description="Gly residues" evidence="1">
    <location>
        <begin position="1106"/>
        <end position="1118"/>
    </location>
</feature>
<feature type="compositionally biased region" description="Basic and acidic residues" evidence="1">
    <location>
        <begin position="1060"/>
        <end position="1081"/>
    </location>
</feature>
<dbReference type="GO" id="GO:0006369">
    <property type="term" value="P:termination of RNA polymerase II transcription"/>
    <property type="evidence" value="ECO:0007669"/>
    <property type="project" value="InterPro"/>
</dbReference>
<feature type="compositionally biased region" description="Low complexity" evidence="1">
    <location>
        <begin position="251"/>
        <end position="266"/>
    </location>
</feature>
<feature type="region of interest" description="Disordered" evidence="1">
    <location>
        <begin position="103"/>
        <end position="190"/>
    </location>
</feature>
<evidence type="ECO:0000256" key="1">
    <source>
        <dbReference type="SAM" id="MobiDB-lite"/>
    </source>
</evidence>
<proteinExistence type="predicted"/>
<evidence type="ECO:0000313" key="3">
    <source>
        <dbReference type="Proteomes" id="UP001221757"/>
    </source>
</evidence>
<comment type="caution">
    <text evidence="2">The sequence shown here is derived from an EMBL/GenBank/DDBJ whole genome shotgun (WGS) entry which is preliminary data.</text>
</comment>
<feature type="compositionally biased region" description="Low complexity" evidence="1">
    <location>
        <begin position="857"/>
        <end position="877"/>
    </location>
</feature>
<feature type="compositionally biased region" description="Low complexity" evidence="1">
    <location>
        <begin position="283"/>
        <end position="295"/>
    </location>
</feature>
<accession>A0AAD7DEE7</accession>
<feature type="compositionally biased region" description="Basic and acidic residues" evidence="1">
    <location>
        <begin position="267"/>
        <end position="279"/>
    </location>
</feature>
<feature type="compositionally biased region" description="Pro residues" evidence="1">
    <location>
        <begin position="130"/>
        <end position="139"/>
    </location>
</feature>
<name>A0AAD7DEE7_MYCRO</name>
<feature type="region of interest" description="Disordered" evidence="1">
    <location>
        <begin position="857"/>
        <end position="989"/>
    </location>
</feature>
<dbReference type="EMBL" id="JARKIE010000071">
    <property type="protein sequence ID" value="KAJ7689572.1"/>
    <property type="molecule type" value="Genomic_DNA"/>
</dbReference>
<keyword evidence="3" id="KW-1185">Reference proteome</keyword>
<dbReference type="PANTHER" id="PTHR15921">
    <property type="entry name" value="PRE-MRNA CLEAVAGE COMPLEX II"/>
    <property type="match status" value="1"/>
</dbReference>
<dbReference type="GO" id="GO:0005737">
    <property type="term" value="C:cytoplasm"/>
    <property type="evidence" value="ECO:0007669"/>
    <property type="project" value="TreeGrafter"/>
</dbReference>
<feature type="compositionally biased region" description="Pro residues" evidence="1">
    <location>
        <begin position="296"/>
        <end position="306"/>
    </location>
</feature>
<feature type="compositionally biased region" description="Basic residues" evidence="1">
    <location>
        <begin position="21"/>
        <end position="31"/>
    </location>
</feature>
<feature type="region of interest" description="Disordered" evidence="1">
    <location>
        <begin position="228"/>
        <end position="314"/>
    </location>
</feature>
<organism evidence="2 3">
    <name type="scientific">Mycena rosella</name>
    <name type="common">Pink bonnet</name>
    <name type="synonym">Agaricus rosellus</name>
    <dbReference type="NCBI Taxonomy" id="1033263"/>
    <lineage>
        <taxon>Eukaryota</taxon>
        <taxon>Fungi</taxon>
        <taxon>Dikarya</taxon>
        <taxon>Basidiomycota</taxon>
        <taxon>Agaricomycotina</taxon>
        <taxon>Agaricomycetes</taxon>
        <taxon>Agaricomycetidae</taxon>
        <taxon>Agaricales</taxon>
        <taxon>Marasmiineae</taxon>
        <taxon>Mycenaceae</taxon>
        <taxon>Mycena</taxon>
    </lineage>
</organism>
<gene>
    <name evidence="2" type="ORF">B0H17DRAFT_1180163</name>
</gene>
<feature type="compositionally biased region" description="Low complexity" evidence="1">
    <location>
        <begin position="103"/>
        <end position="116"/>
    </location>
</feature>
<dbReference type="Proteomes" id="UP001221757">
    <property type="component" value="Unassembled WGS sequence"/>
</dbReference>
<evidence type="ECO:0000313" key="2">
    <source>
        <dbReference type="EMBL" id="KAJ7689572.1"/>
    </source>
</evidence>
<feature type="region of interest" description="Disordered" evidence="1">
    <location>
        <begin position="1155"/>
        <end position="1181"/>
    </location>
</feature>
<dbReference type="PANTHER" id="PTHR15921:SF3">
    <property type="entry name" value="PRE-MRNA CLEAVAGE COMPLEX 2 PROTEIN PCF11"/>
    <property type="match status" value="1"/>
</dbReference>
<reference evidence="2" key="1">
    <citation type="submission" date="2023-03" db="EMBL/GenBank/DDBJ databases">
        <title>Massive genome expansion in bonnet fungi (Mycena s.s.) driven by repeated elements and novel gene families across ecological guilds.</title>
        <authorList>
            <consortium name="Lawrence Berkeley National Laboratory"/>
            <person name="Harder C.B."/>
            <person name="Miyauchi S."/>
            <person name="Viragh M."/>
            <person name="Kuo A."/>
            <person name="Thoen E."/>
            <person name="Andreopoulos B."/>
            <person name="Lu D."/>
            <person name="Skrede I."/>
            <person name="Drula E."/>
            <person name="Henrissat B."/>
            <person name="Morin E."/>
            <person name="Kohler A."/>
            <person name="Barry K."/>
            <person name="LaButti K."/>
            <person name="Morin E."/>
            <person name="Salamov A."/>
            <person name="Lipzen A."/>
            <person name="Mereny Z."/>
            <person name="Hegedus B."/>
            <person name="Baldrian P."/>
            <person name="Stursova M."/>
            <person name="Weitz H."/>
            <person name="Taylor A."/>
            <person name="Grigoriev I.V."/>
            <person name="Nagy L.G."/>
            <person name="Martin F."/>
            <person name="Kauserud H."/>
        </authorList>
    </citation>
    <scope>NUCLEOTIDE SEQUENCE</scope>
    <source>
        <strain evidence="2">CBHHK067</strain>
    </source>
</reference>
<feature type="compositionally biased region" description="Low complexity" evidence="1">
    <location>
        <begin position="140"/>
        <end position="170"/>
    </location>
</feature>
<dbReference type="GO" id="GO:0000993">
    <property type="term" value="F:RNA polymerase II complex binding"/>
    <property type="evidence" value="ECO:0007669"/>
    <property type="project" value="InterPro"/>
</dbReference>
<dbReference type="GO" id="GO:0005849">
    <property type="term" value="C:mRNA cleavage factor complex"/>
    <property type="evidence" value="ECO:0007669"/>
    <property type="project" value="TreeGrafter"/>
</dbReference>
<feature type="region of interest" description="Disordered" evidence="1">
    <location>
        <begin position="1016"/>
        <end position="1127"/>
    </location>
</feature>
<sequence length="1194" mass="128072">MQTAFSIPLQLPPTPPSHAQRTQRRARHRHTQSLGLLSPIPSRASLRDDMSLASDSSHSHSHSVESEPVPSTPRTTSRKAKRTSLPPLPALLASLGALFPAASSTAPTSTTTTSTAPPSPSTSVMHAPTPRRPPAPAPSTPSASRSEQLLRAALRRGSAASPSPSAHYSPTSNFAASPYRPASPTPTTREPLAHTLSRLEGRAPSPAPACDPEHEALRARLARVLAGGSAAGAGERGSFGERRGSFREEGQQQQRQQQQQQQQHQQQDARRESQRERTPRPRTPGTPRSSALPASPRTPTPTPRTPVTPRRRTVDDGRGWEVSLFSTLHFFFPALPSFPLFSLLLSPAPSLISFISLPSIREPRLFSFISFSFLSRVPLPYSSRAARGPLAPRLLSTPNARACWMLRARPAMRCDAMRGVRHGHRPRGCVRLCGVFRPDGGYGRAPLGDDADGVSQTPLLAGWRAAWRAFCAGWALLRRGWWPAFWGCICREARARVSGAGVFRGVHPVAARGWWVGGGGGREGTVGGSRERTCEPEASKSRLAAPQAFFFVHPAPSRRRGRASRWPWPEFTPALSRLSPHWRLGADLIHDCAALWARVGVRRFVLRPPILGRYSVSFGGRYSAHARIDRATLASTRNRSPSSRTGIQCKVGMVGGGGGGREGTVGGSRERTCEPEASKSPLAAPQAFFFVHPAPSGRRRASRWPWPEFAPALSLVCRVIGVFLVLTPTCPMIARLCGRVWACADSFCVARYWGDTLFLSAGDTRHMLVSIARRSHLLGVDRLRLVPASNVKWGWWAGEVADASISERTCEPEASKSPLAAPQAFFSVHPAPSGRRRASRWPWPEFAPALSLSPHAPAPALHHSHTTTTAALHAPASPRRHTVPPSGFPSPGFAAGAASSPGSPFAEQQQCRHQQQYHQQQTSSPSPSPSPRSPVHSPLHAHSPAPRQQQAHSPYSPHSPRPHSPQQNGNANGTRPRARTEPPGDGYYVYAGEGGGHARKSSAYAALAALARHPSAASQYPQQYPTRNGGGPGRAGTPGSTPPLSADAVDDDRDGDGGESDEHGEREGGGREENERGEGRGRLLTPPPTPPLGHAVAHAHDIHLDGGMGMGMGMGGEGEGGEEHAQRPAFNARKASAQCRRLEGYVSFAAVEGLGEPPSPAGEGFEDEGLEGGKRGKRGSLGAGIVGLWRSGFW</sequence>
<protein>
    <submittedName>
        <fullName evidence="2">Uncharacterized protein</fullName>
    </submittedName>
</protein>
<feature type="region of interest" description="Disordered" evidence="1">
    <location>
        <begin position="1"/>
        <end position="84"/>
    </location>
</feature>
<feature type="compositionally biased region" description="Basic and acidic residues" evidence="1">
    <location>
        <begin position="238"/>
        <end position="250"/>
    </location>
</feature>
<feature type="compositionally biased region" description="Low complexity" evidence="1">
    <location>
        <begin position="889"/>
        <end position="925"/>
    </location>
</feature>